<dbReference type="GO" id="GO:0030234">
    <property type="term" value="F:enzyme regulator activity"/>
    <property type="evidence" value="ECO:0007669"/>
    <property type="project" value="TreeGrafter"/>
</dbReference>
<dbReference type="InterPro" id="IPR014094">
    <property type="entry name" value="LpoB"/>
</dbReference>
<sequence>MKTNPFKFIAALALGFSLVNCSSTPNVQRVSETNVTDLSGRWNETDSRLTAEEITAELMEHSWYSTFAAENGSKKPVIIVGIITNKSHEHIPAETFSKDIEKAIINSGRIKLVQGADKREEIRAERADQQNYSSQSTMKKFGLENGADFMLQGTINSIVDQQGKEKTIFYQIDLELTNIQTNDKVWIGDKKIKKYLGNKKM</sequence>
<protein>
    <submittedName>
        <fullName evidence="2">Penicillin-binding protein activator LpoB</fullName>
    </submittedName>
</protein>
<dbReference type="AlphaFoldDB" id="A0A2S1QYY7"/>
<dbReference type="Pfam" id="PF13036">
    <property type="entry name" value="LpoB"/>
    <property type="match status" value="1"/>
</dbReference>
<dbReference type="Gene3D" id="3.40.50.10610">
    <property type="entry name" value="ABC-type transport auxiliary lipoprotein component"/>
    <property type="match status" value="1"/>
</dbReference>
<proteinExistence type="predicted"/>
<dbReference type="EMBL" id="CP029186">
    <property type="protein sequence ID" value="AWH85592.1"/>
    <property type="molecule type" value="Genomic_DNA"/>
</dbReference>
<organism evidence="2 3">
    <name type="scientific">Flavobacterium album</name>
    <dbReference type="NCBI Taxonomy" id="2175091"/>
    <lineage>
        <taxon>Bacteria</taxon>
        <taxon>Pseudomonadati</taxon>
        <taxon>Bacteroidota</taxon>
        <taxon>Flavobacteriia</taxon>
        <taxon>Flavobacteriales</taxon>
        <taxon>Flavobacteriaceae</taxon>
        <taxon>Flavobacterium</taxon>
    </lineage>
</organism>
<dbReference type="Proteomes" id="UP000244929">
    <property type="component" value="Chromosome"/>
</dbReference>
<dbReference type="PANTHER" id="PTHR40593:SF1">
    <property type="entry name" value="PENICILLIN-BINDING PROTEIN ACTIVATOR LPOB"/>
    <property type="match status" value="1"/>
</dbReference>
<dbReference type="GO" id="GO:0009252">
    <property type="term" value="P:peptidoglycan biosynthetic process"/>
    <property type="evidence" value="ECO:0007669"/>
    <property type="project" value="TreeGrafter"/>
</dbReference>
<accession>A0A2S1QYY7</accession>
<reference evidence="2 3" key="1">
    <citation type="submission" date="2018-04" db="EMBL/GenBank/DDBJ databases">
        <title>Genome sequencing of Flavobacterium sp. HYN0059.</title>
        <authorList>
            <person name="Yi H."/>
            <person name="Baek C."/>
        </authorList>
    </citation>
    <scope>NUCLEOTIDE SEQUENCE [LARGE SCALE GENOMIC DNA]</scope>
    <source>
        <strain evidence="2 3">HYN0059</strain>
    </source>
</reference>
<keyword evidence="3" id="KW-1185">Reference proteome</keyword>
<evidence type="ECO:0000256" key="1">
    <source>
        <dbReference type="SAM" id="SignalP"/>
    </source>
</evidence>
<gene>
    <name evidence="2" type="ORF">HYN59_10940</name>
</gene>
<feature type="signal peptide" evidence="1">
    <location>
        <begin position="1"/>
        <end position="22"/>
    </location>
</feature>
<dbReference type="GO" id="GO:0031241">
    <property type="term" value="C:periplasmic side of cell outer membrane"/>
    <property type="evidence" value="ECO:0007669"/>
    <property type="project" value="TreeGrafter"/>
</dbReference>
<feature type="chain" id="PRO_5015757538" evidence="1">
    <location>
        <begin position="23"/>
        <end position="201"/>
    </location>
</feature>
<name>A0A2S1QYY7_9FLAO</name>
<dbReference type="PANTHER" id="PTHR40593">
    <property type="entry name" value="PENICILLIN-BINDING PROTEIN ACTIVATOR LPOB"/>
    <property type="match status" value="1"/>
</dbReference>
<evidence type="ECO:0000313" key="3">
    <source>
        <dbReference type="Proteomes" id="UP000244929"/>
    </source>
</evidence>
<dbReference type="OrthoDB" id="9803653at2"/>
<dbReference type="RefSeq" id="WP_108778294.1">
    <property type="nucleotide sequence ID" value="NZ_CP029186.1"/>
</dbReference>
<evidence type="ECO:0000313" key="2">
    <source>
        <dbReference type="EMBL" id="AWH85592.1"/>
    </source>
</evidence>
<dbReference type="KEGG" id="falb:HYN59_10940"/>
<keyword evidence="1" id="KW-0732">Signal</keyword>